<sequence>MPGETLRKDGLGRRVVVTGMTGFSPIGNDWPSIRARLARLESGIRHMDDWSEYEGLNTRLGAPVTDFSLPGHYNRRALRSMGRGAQMATRASELALEDAGLHDSPLLGSGQMGIAYGASAGEPDAVADFGNMLINKSTDGLNANSYIRMMAHTAPVNIGVFLGVRGRIHTTSSACTSGSQGIGYAYEAIRFGRQTAMIAGGCEELSASEAAVFDTLFATSTRNDAPHTSPRPFDADRDGLVIGEGAGTLILEELEHATARGADIYAELVGFGTNSDGRHVTQPDAGMMELAIRQALDDAGLRPEQIGYVSAHGTATDRGDVAESHATHAVFGSRLPISAFKSFTGHTLGACGALEAWVAIEMMREGWFHATANLERPDNACANLDYLCGEARHIDCEYVMSNNFAFGGINTSLIFRRWP</sequence>
<keyword evidence="7" id="KW-1185">Reference proteome</keyword>
<dbReference type="Pfam" id="PF02801">
    <property type="entry name" value="Ketoacyl-synt_C"/>
    <property type="match status" value="1"/>
</dbReference>
<evidence type="ECO:0000256" key="3">
    <source>
        <dbReference type="ARBA" id="ARBA00022679"/>
    </source>
</evidence>
<dbReference type="FunFam" id="3.40.47.10:FF:000018">
    <property type="entry name" value="3-oxoacyl-[acyl-carrier-protein] synthase 2"/>
    <property type="match status" value="1"/>
</dbReference>
<dbReference type="InterPro" id="IPR000794">
    <property type="entry name" value="Beta-ketoacyl_synthase"/>
</dbReference>
<protein>
    <submittedName>
        <fullName evidence="6">Beta-ketoacyl-ACP synthase II</fullName>
    </submittedName>
</protein>
<dbReference type="EMBL" id="NSKB01000002">
    <property type="protein sequence ID" value="PAU78122.1"/>
    <property type="molecule type" value="Genomic_DNA"/>
</dbReference>
<dbReference type="RefSeq" id="WP_095619797.1">
    <property type="nucleotide sequence ID" value="NZ_NSKB01000002.1"/>
</dbReference>
<dbReference type="GO" id="GO:0004315">
    <property type="term" value="F:3-oxoacyl-[acyl-carrier-protein] synthase activity"/>
    <property type="evidence" value="ECO:0007669"/>
    <property type="project" value="InterPro"/>
</dbReference>
<accession>A0A2A2F0K6</accession>
<dbReference type="GO" id="GO:0006633">
    <property type="term" value="P:fatty acid biosynthetic process"/>
    <property type="evidence" value="ECO:0007669"/>
    <property type="project" value="UniProtKB-UniPathway"/>
</dbReference>
<evidence type="ECO:0000256" key="1">
    <source>
        <dbReference type="ARBA" id="ARBA00005194"/>
    </source>
</evidence>
<dbReference type="InterPro" id="IPR018201">
    <property type="entry name" value="Ketoacyl_synth_AS"/>
</dbReference>
<evidence type="ECO:0000256" key="4">
    <source>
        <dbReference type="RuleBase" id="RU003694"/>
    </source>
</evidence>
<comment type="similarity">
    <text evidence="2 4">Belongs to the thiolase-like superfamily. Beta-ketoacyl-ACP synthases family.</text>
</comment>
<dbReference type="OrthoDB" id="9808669at2"/>
<evidence type="ECO:0000259" key="5">
    <source>
        <dbReference type="PROSITE" id="PS52004"/>
    </source>
</evidence>
<dbReference type="Proteomes" id="UP000217771">
    <property type="component" value="Unassembled WGS sequence"/>
</dbReference>
<comment type="caution">
    <text evidence="6">The sequence shown here is derived from an EMBL/GenBank/DDBJ whole genome shotgun (WGS) entry which is preliminary data.</text>
</comment>
<dbReference type="InterPro" id="IPR014031">
    <property type="entry name" value="Ketoacyl_synth_C"/>
</dbReference>
<comment type="pathway">
    <text evidence="1">Lipid metabolism; fatty acid biosynthesis.</text>
</comment>
<dbReference type="InterPro" id="IPR020841">
    <property type="entry name" value="PKS_Beta-ketoAc_synthase_dom"/>
</dbReference>
<proteinExistence type="inferred from homology"/>
<dbReference type="SUPFAM" id="SSF53901">
    <property type="entry name" value="Thiolase-like"/>
    <property type="match status" value="2"/>
</dbReference>
<name>A0A2A2F0K6_9GAMM</name>
<evidence type="ECO:0000313" key="7">
    <source>
        <dbReference type="Proteomes" id="UP000217771"/>
    </source>
</evidence>
<dbReference type="PROSITE" id="PS52004">
    <property type="entry name" value="KS3_2"/>
    <property type="match status" value="1"/>
</dbReference>
<organism evidence="6 7">
    <name type="scientific">Halomonas salipaludis</name>
    <dbReference type="NCBI Taxonomy" id="2032625"/>
    <lineage>
        <taxon>Bacteria</taxon>
        <taxon>Pseudomonadati</taxon>
        <taxon>Pseudomonadota</taxon>
        <taxon>Gammaproteobacteria</taxon>
        <taxon>Oceanospirillales</taxon>
        <taxon>Halomonadaceae</taxon>
        <taxon>Halomonas</taxon>
    </lineage>
</organism>
<dbReference type="InterPro" id="IPR014030">
    <property type="entry name" value="Ketoacyl_synth_N"/>
</dbReference>
<dbReference type="Gene3D" id="3.40.47.10">
    <property type="match status" value="2"/>
</dbReference>
<dbReference type="AlphaFoldDB" id="A0A2A2F0K6"/>
<dbReference type="Pfam" id="PF00109">
    <property type="entry name" value="ketoacyl-synt"/>
    <property type="match status" value="1"/>
</dbReference>
<dbReference type="PROSITE" id="PS00606">
    <property type="entry name" value="KS3_1"/>
    <property type="match status" value="1"/>
</dbReference>
<dbReference type="CDD" id="cd00834">
    <property type="entry name" value="KAS_I_II"/>
    <property type="match status" value="1"/>
</dbReference>
<reference evidence="6 7" key="1">
    <citation type="submission" date="2017-08" db="EMBL/GenBank/DDBJ databases">
        <title>Halomonas alkalisoli sp. nov., isolated from saline alkaline soil.</title>
        <authorList>
            <person name="Wang D."/>
            <person name="Zhang G."/>
        </authorList>
    </citation>
    <scope>NUCLEOTIDE SEQUENCE [LARGE SCALE GENOMIC DNA]</scope>
    <source>
        <strain evidence="6 7">WRN001</strain>
    </source>
</reference>
<feature type="domain" description="Ketosynthase family 3 (KS3)" evidence="5">
    <location>
        <begin position="12"/>
        <end position="417"/>
    </location>
</feature>
<gene>
    <name evidence="6" type="ORF">CK498_05175</name>
</gene>
<evidence type="ECO:0000313" key="6">
    <source>
        <dbReference type="EMBL" id="PAU78122.1"/>
    </source>
</evidence>
<dbReference type="SMART" id="SM00825">
    <property type="entry name" value="PKS_KS"/>
    <property type="match status" value="1"/>
</dbReference>
<dbReference type="NCBIfam" id="NF006587">
    <property type="entry name" value="PRK09116.1"/>
    <property type="match status" value="1"/>
</dbReference>
<dbReference type="InterPro" id="IPR016039">
    <property type="entry name" value="Thiolase-like"/>
</dbReference>
<dbReference type="GO" id="GO:0005829">
    <property type="term" value="C:cytosol"/>
    <property type="evidence" value="ECO:0007669"/>
    <property type="project" value="TreeGrafter"/>
</dbReference>
<dbReference type="UniPathway" id="UPA00094"/>
<dbReference type="PANTHER" id="PTHR11712">
    <property type="entry name" value="POLYKETIDE SYNTHASE-RELATED"/>
    <property type="match status" value="1"/>
</dbReference>
<dbReference type="PANTHER" id="PTHR11712:SF325">
    <property type="entry name" value="3-OXOACYL-(ACYL-CARRIER-PROTEIN) SYNTHASE II FABF"/>
    <property type="match status" value="1"/>
</dbReference>
<evidence type="ECO:0000256" key="2">
    <source>
        <dbReference type="ARBA" id="ARBA00008467"/>
    </source>
</evidence>
<keyword evidence="3 4" id="KW-0808">Transferase</keyword>